<dbReference type="InterPro" id="IPR001296">
    <property type="entry name" value="Glyco_trans_1"/>
</dbReference>
<sequence>MNLYTMYILFVYSNKTDPCTIKSCFDLSRGLKKYAHTYEIDYRELNDEVVSAYDVIIFQRLGANGIVIENLYAQRMFHLITTYHHQKRFIYMIDDLVFEDQNQLPKKLMSACHAVICPNDNLANEAKPYNIHTYVLRTYIDMKQTVKIKGANDHIGYDMAWVSTGALGKAFIKEIMDHLRQDMDIRMIAISGDVRYFSGIKGIASYPFLPYDDMIAIVKNVNILLNPVIINDRFVTPRIEERSKKSAKEFFDCKSEIKYAIAGGTKTAIITSKTAPYLYAIKHMENGFLVDNRVEDWVKAIKQLYHHKRLRRRIIRNAHKDVKKRYTLEYGAKKAYALFRDILSQPIQSP</sequence>
<keyword evidence="3" id="KW-1185">Reference proteome</keyword>
<dbReference type="EMBL" id="CP058649">
    <property type="protein sequence ID" value="QUI24785.1"/>
    <property type="molecule type" value="Genomic_DNA"/>
</dbReference>
<dbReference type="Pfam" id="PF00534">
    <property type="entry name" value="Glycos_transf_1"/>
    <property type="match status" value="1"/>
</dbReference>
<dbReference type="Proteomes" id="UP000683246">
    <property type="component" value="Chromosome"/>
</dbReference>
<dbReference type="Gene3D" id="3.40.50.2000">
    <property type="entry name" value="Glycogen Phosphorylase B"/>
    <property type="match status" value="1"/>
</dbReference>
<dbReference type="RefSeq" id="WP_212695481.1">
    <property type="nucleotide sequence ID" value="NZ_CP058649.1"/>
</dbReference>
<dbReference type="KEGG" id="vpy:HZI73_21875"/>
<accession>A0A8J8MN20</accession>
<organism evidence="2 3">
    <name type="scientific">Vallitalea pronyensis</name>
    <dbReference type="NCBI Taxonomy" id="1348613"/>
    <lineage>
        <taxon>Bacteria</taxon>
        <taxon>Bacillati</taxon>
        <taxon>Bacillota</taxon>
        <taxon>Clostridia</taxon>
        <taxon>Lachnospirales</taxon>
        <taxon>Vallitaleaceae</taxon>
        <taxon>Vallitalea</taxon>
    </lineage>
</organism>
<reference evidence="2" key="1">
    <citation type="submission" date="2020-07" db="EMBL/GenBank/DDBJ databases">
        <title>Vallitalea pronyensis genome.</title>
        <authorList>
            <person name="Postec A."/>
        </authorList>
    </citation>
    <scope>NUCLEOTIDE SEQUENCE</scope>
    <source>
        <strain evidence="2">FatNI3</strain>
    </source>
</reference>
<evidence type="ECO:0000313" key="3">
    <source>
        <dbReference type="Proteomes" id="UP000683246"/>
    </source>
</evidence>
<proteinExistence type="predicted"/>
<gene>
    <name evidence="2" type="ORF">HZI73_21875</name>
</gene>
<name>A0A8J8MN20_9FIRM</name>
<protein>
    <recommendedName>
        <fullName evidence="1">Glycosyl transferase family 1 domain-containing protein</fullName>
    </recommendedName>
</protein>
<dbReference type="AlphaFoldDB" id="A0A8J8MN20"/>
<dbReference type="GO" id="GO:0016757">
    <property type="term" value="F:glycosyltransferase activity"/>
    <property type="evidence" value="ECO:0007669"/>
    <property type="project" value="InterPro"/>
</dbReference>
<feature type="domain" description="Glycosyl transferase family 1" evidence="1">
    <location>
        <begin position="266"/>
        <end position="320"/>
    </location>
</feature>
<evidence type="ECO:0000313" key="2">
    <source>
        <dbReference type="EMBL" id="QUI24785.1"/>
    </source>
</evidence>
<dbReference type="SUPFAM" id="SSF53756">
    <property type="entry name" value="UDP-Glycosyltransferase/glycogen phosphorylase"/>
    <property type="match status" value="1"/>
</dbReference>
<evidence type="ECO:0000259" key="1">
    <source>
        <dbReference type="Pfam" id="PF00534"/>
    </source>
</evidence>